<dbReference type="STRING" id="70996.SE18_20260"/>
<keyword evidence="3" id="KW-1185">Reference proteome</keyword>
<evidence type="ECO:0000313" key="3">
    <source>
        <dbReference type="Proteomes" id="UP000050277"/>
    </source>
</evidence>
<proteinExistence type="predicted"/>
<feature type="transmembrane region" description="Helical" evidence="1">
    <location>
        <begin position="74"/>
        <end position="95"/>
    </location>
</feature>
<name>A0A0P6XZI5_9CHLR</name>
<accession>A0A0P6XZI5</accession>
<dbReference type="RefSeq" id="WP_054536284.1">
    <property type="nucleotide sequence ID" value="NZ_LGKP01000032.1"/>
</dbReference>
<keyword evidence="1" id="KW-0472">Membrane</keyword>
<reference evidence="2 3" key="1">
    <citation type="submission" date="2015-07" db="EMBL/GenBank/DDBJ databases">
        <title>Whole genome sequence of Herpetosiphon geysericola DSM 7119.</title>
        <authorList>
            <person name="Hemp J."/>
            <person name="Ward L.M."/>
            <person name="Pace L.A."/>
            <person name="Fischer W.W."/>
        </authorList>
    </citation>
    <scope>NUCLEOTIDE SEQUENCE [LARGE SCALE GENOMIC DNA]</scope>
    <source>
        <strain evidence="2 3">DSM 7119</strain>
    </source>
</reference>
<evidence type="ECO:0000256" key="1">
    <source>
        <dbReference type="SAM" id="Phobius"/>
    </source>
</evidence>
<dbReference type="AlphaFoldDB" id="A0A0P6XZI5"/>
<dbReference type="OrthoDB" id="9835966at2"/>
<sequence length="105" mass="11816">MQCPECNATLTSAAGNCDTCGAVIDNQLLQLVVAPPGSRPLTAKQAWQFFLVGLIPWSIVFLFCWWFLNDDSWPFWLLMGILGLYLVGKLGRLAIDLWRSKARKQ</sequence>
<comment type="caution">
    <text evidence="2">The sequence shown here is derived from an EMBL/GenBank/DDBJ whole genome shotgun (WGS) entry which is preliminary data.</text>
</comment>
<keyword evidence="1" id="KW-0812">Transmembrane</keyword>
<dbReference type="EMBL" id="LGKP01000032">
    <property type="protein sequence ID" value="KPL81935.1"/>
    <property type="molecule type" value="Genomic_DNA"/>
</dbReference>
<keyword evidence="1" id="KW-1133">Transmembrane helix</keyword>
<organism evidence="2 3">
    <name type="scientific">Herpetosiphon geysericola</name>
    <dbReference type="NCBI Taxonomy" id="70996"/>
    <lineage>
        <taxon>Bacteria</taxon>
        <taxon>Bacillati</taxon>
        <taxon>Chloroflexota</taxon>
        <taxon>Chloroflexia</taxon>
        <taxon>Herpetosiphonales</taxon>
        <taxon>Herpetosiphonaceae</taxon>
        <taxon>Herpetosiphon</taxon>
    </lineage>
</organism>
<gene>
    <name evidence="2" type="ORF">SE18_20260</name>
</gene>
<evidence type="ECO:0000313" key="2">
    <source>
        <dbReference type="EMBL" id="KPL81935.1"/>
    </source>
</evidence>
<dbReference type="Proteomes" id="UP000050277">
    <property type="component" value="Unassembled WGS sequence"/>
</dbReference>
<protein>
    <submittedName>
        <fullName evidence="2">Uncharacterized protein</fullName>
    </submittedName>
</protein>
<feature type="transmembrane region" description="Helical" evidence="1">
    <location>
        <begin position="49"/>
        <end position="68"/>
    </location>
</feature>